<name>A0A7J7CMG0_TRIWF</name>
<keyword evidence="3" id="KW-1185">Reference proteome</keyword>
<evidence type="ECO:0000256" key="1">
    <source>
        <dbReference type="SAM" id="MobiDB-lite"/>
    </source>
</evidence>
<dbReference type="GO" id="GO:0005737">
    <property type="term" value="C:cytoplasm"/>
    <property type="evidence" value="ECO:0007669"/>
    <property type="project" value="TreeGrafter"/>
</dbReference>
<dbReference type="GO" id="GO:0005975">
    <property type="term" value="P:carbohydrate metabolic process"/>
    <property type="evidence" value="ECO:0007669"/>
    <property type="project" value="InterPro"/>
</dbReference>
<dbReference type="SUPFAM" id="SSF74650">
    <property type="entry name" value="Galactose mutarotase-like"/>
    <property type="match status" value="1"/>
</dbReference>
<gene>
    <name evidence="2" type="ORF">HS088_TW15G00745</name>
</gene>
<dbReference type="AlphaFoldDB" id="A0A7J7CMG0"/>
<dbReference type="InParanoid" id="A0A7J7CMG0"/>
<accession>A0A7J7CMG0</accession>
<comment type="caution">
    <text evidence="2">The sequence shown here is derived from an EMBL/GenBank/DDBJ whole genome shotgun (WGS) entry which is preliminary data.</text>
</comment>
<dbReference type="PANTHER" id="PTHR11122">
    <property type="entry name" value="APOSPORY-ASSOCIATED PROTEIN C-RELATED"/>
    <property type="match status" value="1"/>
</dbReference>
<dbReference type="OrthoDB" id="782148at2759"/>
<dbReference type="FunCoup" id="A0A7J7CMG0">
    <property type="interactions" value="1114"/>
</dbReference>
<dbReference type="Gene3D" id="2.70.98.10">
    <property type="match status" value="1"/>
</dbReference>
<evidence type="ECO:0000313" key="2">
    <source>
        <dbReference type="EMBL" id="KAF5735244.1"/>
    </source>
</evidence>
<dbReference type="Proteomes" id="UP000593562">
    <property type="component" value="Unassembled WGS sequence"/>
</dbReference>
<dbReference type="GO" id="GO:0030246">
    <property type="term" value="F:carbohydrate binding"/>
    <property type="evidence" value="ECO:0007669"/>
    <property type="project" value="InterPro"/>
</dbReference>
<dbReference type="EMBL" id="JAAARO010000015">
    <property type="protein sequence ID" value="KAF5735244.1"/>
    <property type="molecule type" value="Genomic_DNA"/>
</dbReference>
<reference evidence="2 3" key="1">
    <citation type="journal article" date="2020" name="Nat. Commun.">
        <title>Genome of Tripterygium wilfordii and identification of cytochrome P450 involved in triptolide biosynthesis.</title>
        <authorList>
            <person name="Tu L."/>
            <person name="Su P."/>
            <person name="Zhang Z."/>
            <person name="Gao L."/>
            <person name="Wang J."/>
            <person name="Hu T."/>
            <person name="Zhou J."/>
            <person name="Zhang Y."/>
            <person name="Zhao Y."/>
            <person name="Liu Y."/>
            <person name="Song Y."/>
            <person name="Tong Y."/>
            <person name="Lu Y."/>
            <person name="Yang J."/>
            <person name="Xu C."/>
            <person name="Jia M."/>
            <person name="Peters R.J."/>
            <person name="Huang L."/>
            <person name="Gao W."/>
        </authorList>
    </citation>
    <scope>NUCLEOTIDE SEQUENCE [LARGE SCALE GENOMIC DNA]</scope>
    <source>
        <strain evidence="3">cv. XIE 37</strain>
        <tissue evidence="2">Leaf</tissue>
    </source>
</reference>
<evidence type="ECO:0000313" key="3">
    <source>
        <dbReference type="Proteomes" id="UP000593562"/>
    </source>
</evidence>
<feature type="region of interest" description="Disordered" evidence="1">
    <location>
        <begin position="279"/>
        <end position="302"/>
    </location>
</feature>
<dbReference type="PANTHER" id="PTHR11122:SF15">
    <property type="entry name" value="PROTEIN NDH-DEPENDENT CYCLIC ELECTRON FLOW 5"/>
    <property type="match status" value="1"/>
</dbReference>
<protein>
    <submittedName>
        <fullName evidence="2">Photosynthetic NDH subunit of subcomplex B 2 chloroplastic</fullName>
    </submittedName>
</protein>
<organism evidence="2 3">
    <name type="scientific">Tripterygium wilfordii</name>
    <name type="common">Thunder God vine</name>
    <dbReference type="NCBI Taxonomy" id="458696"/>
    <lineage>
        <taxon>Eukaryota</taxon>
        <taxon>Viridiplantae</taxon>
        <taxon>Streptophyta</taxon>
        <taxon>Embryophyta</taxon>
        <taxon>Tracheophyta</taxon>
        <taxon>Spermatophyta</taxon>
        <taxon>Magnoliopsida</taxon>
        <taxon>eudicotyledons</taxon>
        <taxon>Gunneridae</taxon>
        <taxon>Pentapetalae</taxon>
        <taxon>rosids</taxon>
        <taxon>fabids</taxon>
        <taxon>Celastrales</taxon>
        <taxon>Celastraceae</taxon>
        <taxon>Tripterygium</taxon>
    </lineage>
</organism>
<dbReference type="GO" id="GO:0047938">
    <property type="term" value="F:glucose-6-phosphate 1-epimerase activity"/>
    <property type="evidence" value="ECO:0007669"/>
    <property type="project" value="TreeGrafter"/>
</dbReference>
<sequence>MTMAYTSLFSPNLTYVSSTRPTRPAIPFNSFSPFTPFQYSKRCRESSIPSVASIPFQPINVDYLQEEFSGHGVTFEGLGDSCVAKMVMESGNTVTLMLPSGLITSYKACMWHGGVVELLHTSVSEGENGEAVIEGGVSLAFSFAGDKEDIWSPSNWVLKDIRGDSQESIQVELISTDTERLVDLRHIVTLEEDILRSELVVSNTNSSSIRMAGSLISHLTVSTPEATYAVGLLQSDFCGSPPFLSDFSIVPPDFGPENGFDSDQTWSDMVMKGLFTGRGARNQNNAGKAKSRRIETEEEMEEEKHTYKQLNEEMSRIYTTAPRLFTVLDRGRRNSVMVGRDGFEELYMFSPGSSHEFYSKYTYICVGQSAMLTPIILKPGEVWRGGQRLCNPNT</sequence>
<dbReference type="InterPro" id="IPR014718">
    <property type="entry name" value="GH-type_carb-bd"/>
</dbReference>
<dbReference type="InterPro" id="IPR011013">
    <property type="entry name" value="Gal_mutarotase_sf_dom"/>
</dbReference>
<proteinExistence type="predicted"/>